<dbReference type="Proteomes" id="UP000241462">
    <property type="component" value="Unassembled WGS sequence"/>
</dbReference>
<evidence type="ECO:0000313" key="2">
    <source>
        <dbReference type="Proteomes" id="UP000241462"/>
    </source>
</evidence>
<accession>A0A2T2ZWX5</accession>
<keyword evidence="2" id="KW-1185">Reference proteome</keyword>
<gene>
    <name evidence="1" type="ORF">BD289DRAFT_443576</name>
</gene>
<sequence length="153" mass="16734">MSFRLSFDQKPNMASDVPLTGGVCLWPDYRPQHAPYRTFGAPVRPGSLAASLGNLSPSRYSAVTGPCSLAKSLAQTEYCPQQTICTEKRAPRYRFLMQPNTYLPTRMATTSTCVDNDNLLQEPPLGEGRSAVSHDVPAASLYLQEILIPQPCA</sequence>
<proteinExistence type="predicted"/>
<reference evidence="1 2" key="1">
    <citation type="journal article" date="2018" name="Mycol. Prog.">
        <title>Coniella lustricola, a new species from submerged detritus.</title>
        <authorList>
            <person name="Raudabaugh D.B."/>
            <person name="Iturriaga T."/>
            <person name="Carver A."/>
            <person name="Mondo S."/>
            <person name="Pangilinan J."/>
            <person name="Lipzen A."/>
            <person name="He G."/>
            <person name="Amirebrahimi M."/>
            <person name="Grigoriev I.V."/>
            <person name="Miller A.N."/>
        </authorList>
    </citation>
    <scope>NUCLEOTIDE SEQUENCE [LARGE SCALE GENOMIC DNA]</scope>
    <source>
        <strain evidence="1 2">B22-T-1</strain>
    </source>
</reference>
<dbReference type="InParanoid" id="A0A2T2ZWX5"/>
<name>A0A2T2ZWX5_9PEZI</name>
<protein>
    <submittedName>
        <fullName evidence="1">Uncharacterized protein</fullName>
    </submittedName>
</protein>
<dbReference type="AlphaFoldDB" id="A0A2T2ZWX5"/>
<dbReference type="EMBL" id="KZ678598">
    <property type="protein sequence ID" value="PSR78666.1"/>
    <property type="molecule type" value="Genomic_DNA"/>
</dbReference>
<organism evidence="1 2">
    <name type="scientific">Coniella lustricola</name>
    <dbReference type="NCBI Taxonomy" id="2025994"/>
    <lineage>
        <taxon>Eukaryota</taxon>
        <taxon>Fungi</taxon>
        <taxon>Dikarya</taxon>
        <taxon>Ascomycota</taxon>
        <taxon>Pezizomycotina</taxon>
        <taxon>Sordariomycetes</taxon>
        <taxon>Sordariomycetidae</taxon>
        <taxon>Diaporthales</taxon>
        <taxon>Schizoparmaceae</taxon>
        <taxon>Coniella</taxon>
    </lineage>
</organism>
<feature type="non-terminal residue" evidence="1">
    <location>
        <position position="153"/>
    </location>
</feature>
<evidence type="ECO:0000313" key="1">
    <source>
        <dbReference type="EMBL" id="PSR78666.1"/>
    </source>
</evidence>